<dbReference type="AlphaFoldDB" id="A0A6I8P6B6"/>
<proteinExistence type="predicted"/>
<keyword evidence="3" id="KW-1185">Reference proteome</keyword>
<protein>
    <recommendedName>
        <fullName evidence="1">Serpin domain-containing protein</fullName>
    </recommendedName>
</protein>
<evidence type="ECO:0000313" key="3">
    <source>
        <dbReference type="Proteomes" id="UP000002279"/>
    </source>
</evidence>
<organism evidence="2 3">
    <name type="scientific">Ornithorhynchus anatinus</name>
    <name type="common">Duckbill platypus</name>
    <dbReference type="NCBI Taxonomy" id="9258"/>
    <lineage>
        <taxon>Eukaryota</taxon>
        <taxon>Metazoa</taxon>
        <taxon>Chordata</taxon>
        <taxon>Craniata</taxon>
        <taxon>Vertebrata</taxon>
        <taxon>Euteleostomi</taxon>
        <taxon>Mammalia</taxon>
        <taxon>Monotremata</taxon>
        <taxon>Ornithorhynchidae</taxon>
        <taxon>Ornithorhynchus</taxon>
    </lineage>
</organism>
<dbReference type="InterPro" id="IPR042178">
    <property type="entry name" value="Serpin_sf_1"/>
</dbReference>
<dbReference type="Gene3D" id="2.30.39.10">
    <property type="entry name" value="Alpha-1-antitrypsin, domain 1"/>
    <property type="match status" value="1"/>
</dbReference>
<dbReference type="Pfam" id="PF00079">
    <property type="entry name" value="Serpin"/>
    <property type="match status" value="1"/>
</dbReference>
<dbReference type="Ensembl" id="ENSOANT00000075269.1">
    <property type="protein sequence ID" value="ENSOANP00000049601.1"/>
    <property type="gene ID" value="ENSOANG00000039226.1"/>
</dbReference>
<reference evidence="2" key="2">
    <citation type="submission" date="2025-08" db="UniProtKB">
        <authorList>
            <consortium name="Ensembl"/>
        </authorList>
    </citation>
    <scope>IDENTIFICATION</scope>
    <source>
        <strain evidence="2">Glennie</strain>
    </source>
</reference>
<dbReference type="InterPro" id="IPR042185">
    <property type="entry name" value="Serpin_sf_2"/>
</dbReference>
<dbReference type="Gene3D" id="3.30.497.10">
    <property type="entry name" value="Antithrombin, subunit I, domain 2"/>
    <property type="match status" value="1"/>
</dbReference>
<dbReference type="SUPFAM" id="SSF56574">
    <property type="entry name" value="Serpins"/>
    <property type="match status" value="1"/>
</dbReference>
<dbReference type="InParanoid" id="A0A6I8P6B6"/>
<dbReference type="Proteomes" id="UP000002279">
    <property type="component" value="Chromosome 1"/>
</dbReference>
<accession>A0A6I8P6B6</accession>
<evidence type="ECO:0000313" key="2">
    <source>
        <dbReference type="Ensembl" id="ENSOANP00000049601.1"/>
    </source>
</evidence>
<dbReference type="InterPro" id="IPR036186">
    <property type="entry name" value="Serpin_sf"/>
</dbReference>
<reference evidence="2" key="3">
    <citation type="submission" date="2025-09" db="UniProtKB">
        <authorList>
            <consortium name="Ensembl"/>
        </authorList>
    </citation>
    <scope>IDENTIFICATION</scope>
    <source>
        <strain evidence="2">Glennie</strain>
    </source>
</reference>
<evidence type="ECO:0000259" key="1">
    <source>
        <dbReference type="Pfam" id="PF00079"/>
    </source>
</evidence>
<sequence>LPKISISGDYELKRVFLQLGIRDVFTAWADLSKFTGSHNLKVSKANPQPSMTSFSHCRDEHFTVEMSFPFKVPCDRLCLFLKLFLVNVFDRLTGSTLFLEKVVNLTEK</sequence>
<feature type="domain" description="Serpin" evidence="1">
    <location>
        <begin position="1"/>
        <end position="51"/>
    </location>
</feature>
<name>A0A6I8P6B6_ORNAN</name>
<dbReference type="InterPro" id="IPR023796">
    <property type="entry name" value="Serpin_dom"/>
</dbReference>
<reference evidence="2 3" key="1">
    <citation type="journal article" date="2008" name="Nature">
        <title>Genome analysis of the platypus reveals unique signatures of evolution.</title>
        <authorList>
            <person name="Warren W.C."/>
            <person name="Hillier L.W."/>
            <person name="Marshall Graves J.A."/>
            <person name="Birney E."/>
            <person name="Ponting C.P."/>
            <person name="Grutzner F."/>
            <person name="Belov K."/>
            <person name="Miller W."/>
            <person name="Clarke L."/>
            <person name="Chinwalla A.T."/>
            <person name="Yang S.P."/>
            <person name="Heger A."/>
            <person name="Locke D.P."/>
            <person name="Miethke P."/>
            <person name="Waters P.D."/>
            <person name="Veyrunes F."/>
            <person name="Fulton L."/>
            <person name="Fulton B."/>
            <person name="Graves T."/>
            <person name="Wallis J."/>
            <person name="Puente X.S."/>
            <person name="Lopez-Otin C."/>
            <person name="Ordonez G.R."/>
            <person name="Eichler E.E."/>
            <person name="Chen L."/>
            <person name="Cheng Z."/>
            <person name="Deakin J.E."/>
            <person name="Alsop A."/>
            <person name="Thompson K."/>
            <person name="Kirby P."/>
            <person name="Papenfuss A.T."/>
            <person name="Wakefield M.J."/>
            <person name="Olender T."/>
            <person name="Lancet D."/>
            <person name="Huttley G.A."/>
            <person name="Smit A.F."/>
            <person name="Pask A."/>
            <person name="Temple-Smith P."/>
            <person name="Batzer M.A."/>
            <person name="Walker J.A."/>
            <person name="Konkel M.K."/>
            <person name="Harris R.S."/>
            <person name="Whittington C.M."/>
            <person name="Wong E.S."/>
            <person name="Gemmell N.J."/>
            <person name="Buschiazzo E."/>
            <person name="Vargas Jentzsch I.M."/>
            <person name="Merkel A."/>
            <person name="Schmitz J."/>
            <person name="Zemann A."/>
            <person name="Churakov G."/>
            <person name="Kriegs J.O."/>
            <person name="Brosius J."/>
            <person name="Murchison E.P."/>
            <person name="Sachidanandam R."/>
            <person name="Smith C."/>
            <person name="Hannon G.J."/>
            <person name="Tsend-Ayush E."/>
            <person name="McMillan D."/>
            <person name="Attenborough R."/>
            <person name="Rens W."/>
            <person name="Ferguson-Smith M."/>
            <person name="Lefevre C.M."/>
            <person name="Sharp J.A."/>
            <person name="Nicholas K.R."/>
            <person name="Ray D.A."/>
            <person name="Kube M."/>
            <person name="Reinhardt R."/>
            <person name="Pringle T.H."/>
            <person name="Taylor J."/>
            <person name="Jones R.C."/>
            <person name="Nixon B."/>
            <person name="Dacheux J.L."/>
            <person name="Niwa H."/>
            <person name="Sekita Y."/>
            <person name="Huang X."/>
            <person name="Stark A."/>
            <person name="Kheradpour P."/>
            <person name="Kellis M."/>
            <person name="Flicek P."/>
            <person name="Chen Y."/>
            <person name="Webber C."/>
            <person name="Hardison R."/>
            <person name="Nelson J."/>
            <person name="Hallsworth-Pepin K."/>
            <person name="Delehaunty K."/>
            <person name="Markovic C."/>
            <person name="Minx P."/>
            <person name="Feng Y."/>
            <person name="Kremitzki C."/>
            <person name="Mitreva M."/>
            <person name="Glasscock J."/>
            <person name="Wylie T."/>
            <person name="Wohldmann P."/>
            <person name="Thiru P."/>
            <person name="Nhan M.N."/>
            <person name="Pohl C.S."/>
            <person name="Smith S.M."/>
            <person name="Hou S."/>
            <person name="Nefedov M."/>
            <person name="de Jong P.J."/>
            <person name="Renfree M.B."/>
            <person name="Mardis E.R."/>
            <person name="Wilson R.K."/>
        </authorList>
    </citation>
    <scope>NUCLEOTIDE SEQUENCE [LARGE SCALE GENOMIC DNA]</scope>
    <source>
        <strain evidence="2 3">Glennie</strain>
    </source>
</reference>
<dbReference type="Bgee" id="ENSOANG00000039226">
    <property type="expression patterns" value="Expressed in ovary"/>
</dbReference>